<dbReference type="KEGG" id="lmat:92511549"/>
<dbReference type="InterPro" id="IPR003439">
    <property type="entry name" value="ABC_transporter-like_ATP-bd"/>
</dbReference>
<dbReference type="CDD" id="cd18580">
    <property type="entry name" value="ABC_6TM_ABCC_D2"/>
    <property type="match status" value="1"/>
</dbReference>
<dbReference type="InterPro" id="IPR011527">
    <property type="entry name" value="ABC1_TM_dom"/>
</dbReference>
<dbReference type="Gene3D" id="1.20.1560.10">
    <property type="entry name" value="ABC transporter type 1, transmembrane domain"/>
    <property type="match status" value="2"/>
</dbReference>
<dbReference type="PANTHER" id="PTHR24223">
    <property type="entry name" value="ATP-BINDING CASSETTE SUB-FAMILY C"/>
    <property type="match status" value="1"/>
</dbReference>
<dbReference type="SUPFAM" id="SSF90123">
    <property type="entry name" value="ABC transporter transmembrane region"/>
    <property type="match status" value="2"/>
</dbReference>
<evidence type="ECO:0008006" key="15">
    <source>
        <dbReference type="Google" id="ProtNLM"/>
    </source>
</evidence>
<organism evidence="13 14">
    <name type="scientific">Leishmania martiniquensis</name>
    <dbReference type="NCBI Taxonomy" id="1580590"/>
    <lineage>
        <taxon>Eukaryota</taxon>
        <taxon>Discoba</taxon>
        <taxon>Euglenozoa</taxon>
        <taxon>Kinetoplastea</taxon>
        <taxon>Metakinetoplastina</taxon>
        <taxon>Trypanosomatida</taxon>
        <taxon>Trypanosomatidae</taxon>
        <taxon>Leishmaniinae</taxon>
        <taxon>Leishmania</taxon>
    </lineage>
</organism>
<keyword evidence="7 10" id="KW-1133">Transmembrane helix</keyword>
<evidence type="ECO:0000259" key="12">
    <source>
        <dbReference type="PROSITE" id="PS50929"/>
    </source>
</evidence>
<feature type="transmembrane region" description="Helical" evidence="10">
    <location>
        <begin position="577"/>
        <end position="602"/>
    </location>
</feature>
<feature type="transmembrane region" description="Helical" evidence="10">
    <location>
        <begin position="1068"/>
        <end position="1095"/>
    </location>
</feature>
<evidence type="ECO:0000256" key="1">
    <source>
        <dbReference type="ARBA" id="ARBA00004141"/>
    </source>
</evidence>
<dbReference type="CDD" id="cd18579">
    <property type="entry name" value="ABC_6TM_ABCC_D1"/>
    <property type="match status" value="1"/>
</dbReference>
<evidence type="ECO:0000256" key="9">
    <source>
        <dbReference type="SAM" id="MobiDB-lite"/>
    </source>
</evidence>
<dbReference type="GO" id="GO:0140359">
    <property type="term" value="F:ABC-type transporter activity"/>
    <property type="evidence" value="ECO:0007669"/>
    <property type="project" value="InterPro"/>
</dbReference>
<dbReference type="GeneID" id="92511549"/>
<feature type="region of interest" description="Disordered" evidence="9">
    <location>
        <begin position="691"/>
        <end position="759"/>
    </location>
</feature>
<dbReference type="SMART" id="SM00382">
    <property type="entry name" value="AAA"/>
    <property type="match status" value="2"/>
</dbReference>
<dbReference type="FunFam" id="3.40.50.300:FF:000630">
    <property type="entry name" value="ATP-binding cassette (ABC) transporter, putative"/>
    <property type="match status" value="1"/>
</dbReference>
<keyword evidence="3 10" id="KW-0812">Transmembrane</keyword>
<feature type="transmembrane region" description="Helical" evidence="10">
    <location>
        <begin position="459"/>
        <end position="479"/>
    </location>
</feature>
<dbReference type="FunFam" id="1.20.1560.10:FF:000013">
    <property type="entry name" value="ABC transporter C family member 2"/>
    <property type="match status" value="1"/>
</dbReference>
<feature type="domain" description="ABC transporter" evidence="11">
    <location>
        <begin position="1429"/>
        <end position="1662"/>
    </location>
</feature>
<dbReference type="InterPro" id="IPR044746">
    <property type="entry name" value="ABCC_6TM_D1"/>
</dbReference>
<evidence type="ECO:0000256" key="6">
    <source>
        <dbReference type="ARBA" id="ARBA00022840"/>
    </source>
</evidence>
<dbReference type="GO" id="GO:0016020">
    <property type="term" value="C:membrane"/>
    <property type="evidence" value="ECO:0007669"/>
    <property type="project" value="UniProtKB-SubCell"/>
</dbReference>
<reference evidence="14" key="1">
    <citation type="journal article" date="2021" name="Microbiol. Resour. Announc.">
        <title>LGAAP: Leishmaniinae Genome Assembly and Annotation Pipeline.</title>
        <authorList>
            <person name="Almutairi H."/>
            <person name="Urbaniak M.D."/>
            <person name="Bates M.D."/>
            <person name="Jariyapan N."/>
            <person name="Kwakye-Nuako G."/>
            <person name="Thomaz-Soccol V."/>
            <person name="Al-Salem W.S."/>
            <person name="Dillon R.J."/>
            <person name="Bates P.A."/>
            <person name="Gatherer D."/>
        </authorList>
    </citation>
    <scope>NUCLEOTIDE SEQUENCE [LARGE SCALE GENOMIC DNA]</scope>
</reference>
<evidence type="ECO:0000256" key="8">
    <source>
        <dbReference type="ARBA" id="ARBA00023136"/>
    </source>
</evidence>
<comment type="caution">
    <text evidence="13">The sequence shown here is derived from an EMBL/GenBank/DDBJ whole genome shotgun (WGS) entry which is preliminary data.</text>
</comment>
<feature type="domain" description="ABC transmembrane type-1" evidence="12">
    <location>
        <begin position="1074"/>
        <end position="1352"/>
    </location>
</feature>
<evidence type="ECO:0000256" key="7">
    <source>
        <dbReference type="ARBA" id="ARBA00022989"/>
    </source>
</evidence>
<dbReference type="Pfam" id="PF00664">
    <property type="entry name" value="ABC_membrane"/>
    <property type="match status" value="2"/>
</dbReference>
<evidence type="ECO:0000256" key="2">
    <source>
        <dbReference type="ARBA" id="ARBA00022448"/>
    </source>
</evidence>
<feature type="transmembrane region" description="Helical" evidence="10">
    <location>
        <begin position="434"/>
        <end position="453"/>
    </location>
</feature>
<evidence type="ECO:0000259" key="11">
    <source>
        <dbReference type="PROSITE" id="PS50893"/>
    </source>
</evidence>
<dbReference type="Proteomes" id="UP000673552">
    <property type="component" value="Unassembled WGS sequence"/>
</dbReference>
<dbReference type="InterPro" id="IPR027417">
    <property type="entry name" value="P-loop_NTPase"/>
</dbReference>
<dbReference type="Pfam" id="PF00005">
    <property type="entry name" value="ABC_tran"/>
    <property type="match status" value="2"/>
</dbReference>
<dbReference type="PANTHER" id="PTHR24223:SF273">
    <property type="entry name" value="MULTIDRUG RESISTANCE PROTEIN E"/>
    <property type="match status" value="1"/>
</dbReference>
<dbReference type="CDD" id="cd03244">
    <property type="entry name" value="ABCC_MRP_domain2"/>
    <property type="match status" value="1"/>
</dbReference>
<keyword evidence="2" id="KW-0813">Transport</keyword>
<dbReference type="PROSITE" id="PS50893">
    <property type="entry name" value="ABC_TRANSPORTER_2"/>
    <property type="match status" value="2"/>
</dbReference>
<dbReference type="Gene3D" id="3.40.50.300">
    <property type="entry name" value="P-loop containing nucleotide triphosphate hydrolases"/>
    <property type="match status" value="2"/>
</dbReference>
<dbReference type="PROSITE" id="PS00211">
    <property type="entry name" value="ABC_TRANSPORTER_1"/>
    <property type="match status" value="2"/>
</dbReference>
<feature type="compositionally biased region" description="Polar residues" evidence="9">
    <location>
        <begin position="638"/>
        <end position="657"/>
    </location>
</feature>
<accession>A0A836FXW4</accession>
<proteinExistence type="predicted"/>
<feature type="domain" description="ABC transmembrane type-1" evidence="12">
    <location>
        <begin position="285"/>
        <end position="603"/>
    </location>
</feature>
<dbReference type="OrthoDB" id="262778at2759"/>
<feature type="domain" description="ABC transporter" evidence="11">
    <location>
        <begin position="763"/>
        <end position="983"/>
    </location>
</feature>
<dbReference type="RefSeq" id="XP_067176316.1">
    <property type="nucleotide sequence ID" value="XM_067319037.1"/>
</dbReference>
<evidence type="ECO:0000256" key="10">
    <source>
        <dbReference type="SAM" id="Phobius"/>
    </source>
</evidence>
<protein>
    <recommendedName>
        <fullName evidence="15">p-glycoprotein e</fullName>
    </recommendedName>
</protein>
<dbReference type="EMBL" id="JAFEUZ010000031">
    <property type="protein sequence ID" value="KAG5471342.1"/>
    <property type="molecule type" value="Genomic_DNA"/>
</dbReference>
<evidence type="ECO:0000256" key="5">
    <source>
        <dbReference type="ARBA" id="ARBA00022741"/>
    </source>
</evidence>
<dbReference type="InterPro" id="IPR036640">
    <property type="entry name" value="ABC1_TM_sf"/>
</dbReference>
<reference evidence="14" key="2">
    <citation type="journal article" date="2021" name="Sci. Data">
        <title>Chromosome-scale genome sequencing, assembly and annotation of six genomes from subfamily Leishmaniinae.</title>
        <authorList>
            <person name="Almutairi H."/>
            <person name="Urbaniak M.D."/>
            <person name="Bates M.D."/>
            <person name="Jariyapan N."/>
            <person name="Kwakye-Nuako G."/>
            <person name="Thomaz Soccol V."/>
            <person name="Al-Salem W.S."/>
            <person name="Dillon R.J."/>
            <person name="Bates P.A."/>
            <person name="Gatherer D."/>
        </authorList>
    </citation>
    <scope>NUCLEOTIDE SEQUENCE [LARGE SCALE GENOMIC DNA]</scope>
</reference>
<dbReference type="CDD" id="cd03250">
    <property type="entry name" value="ABCC_MRP_domain1"/>
    <property type="match status" value="1"/>
</dbReference>
<evidence type="ECO:0000313" key="13">
    <source>
        <dbReference type="EMBL" id="KAG5471342.1"/>
    </source>
</evidence>
<feature type="transmembrane region" description="Helical" evidence="10">
    <location>
        <begin position="355"/>
        <end position="375"/>
    </location>
</feature>
<comment type="subcellular location">
    <subcellularLocation>
        <location evidence="1">Membrane</location>
        <topology evidence="1">Multi-pass membrane protein</topology>
    </subcellularLocation>
</comment>
<keyword evidence="6" id="KW-0067">ATP-binding</keyword>
<keyword evidence="4" id="KW-0677">Repeat</keyword>
<dbReference type="InterPro" id="IPR044726">
    <property type="entry name" value="ABCC_6TM_D2"/>
</dbReference>
<feature type="transmembrane region" description="Helical" evidence="10">
    <location>
        <begin position="1185"/>
        <end position="1218"/>
    </location>
</feature>
<dbReference type="GO" id="GO:0005524">
    <property type="term" value="F:ATP binding"/>
    <property type="evidence" value="ECO:0007669"/>
    <property type="project" value="UniProtKB-KW"/>
</dbReference>
<evidence type="ECO:0000313" key="14">
    <source>
        <dbReference type="Proteomes" id="UP000673552"/>
    </source>
</evidence>
<dbReference type="SUPFAM" id="SSF52540">
    <property type="entry name" value="P-loop containing nucleoside triphosphate hydrolases"/>
    <property type="match status" value="2"/>
</dbReference>
<keyword evidence="5" id="KW-0547">Nucleotide-binding</keyword>
<feature type="transmembrane region" description="Helical" evidence="10">
    <location>
        <begin position="545"/>
        <end position="565"/>
    </location>
</feature>
<feature type="transmembrane region" description="Helical" evidence="10">
    <location>
        <begin position="1297"/>
        <end position="1319"/>
    </location>
</feature>
<gene>
    <name evidence="13" type="ORF">LSCM1_01423</name>
</gene>
<dbReference type="GO" id="GO:0016887">
    <property type="term" value="F:ATP hydrolysis activity"/>
    <property type="evidence" value="ECO:0007669"/>
    <property type="project" value="InterPro"/>
</dbReference>
<name>A0A836FXW4_9TRYP</name>
<keyword evidence="14" id="KW-1185">Reference proteome</keyword>
<dbReference type="InterPro" id="IPR050173">
    <property type="entry name" value="ABC_transporter_C-like"/>
</dbReference>
<dbReference type="PROSITE" id="PS50929">
    <property type="entry name" value="ABC_TM1F"/>
    <property type="match status" value="2"/>
</dbReference>
<feature type="region of interest" description="Disordered" evidence="9">
    <location>
        <begin position="628"/>
        <end position="657"/>
    </location>
</feature>
<dbReference type="FunFam" id="3.40.50.300:FF:002055">
    <property type="entry name" value="ATP-binding cassette protein subfamily C, member 1"/>
    <property type="match status" value="1"/>
</dbReference>
<dbReference type="InterPro" id="IPR017871">
    <property type="entry name" value="ABC_transporter-like_CS"/>
</dbReference>
<dbReference type="InterPro" id="IPR003593">
    <property type="entry name" value="AAA+_ATPase"/>
</dbReference>
<feature type="transmembrane region" description="Helical" evidence="10">
    <location>
        <begin position="1107"/>
        <end position="1128"/>
    </location>
</feature>
<keyword evidence="8 10" id="KW-0472">Membrane</keyword>
<evidence type="ECO:0000256" key="4">
    <source>
        <dbReference type="ARBA" id="ARBA00022737"/>
    </source>
</evidence>
<evidence type="ECO:0000256" key="3">
    <source>
        <dbReference type="ARBA" id="ARBA00022692"/>
    </source>
</evidence>
<sequence length="1683" mass="183312">MSGHSPVPRPPAPTSAAEAVVFPLSAAQHDLEELKERDREWQISCSLWTQRVKELWGSEPPYEEQPEDRSGWLFGTLFYTWIGQYIREASREQLTESKLPRPTRRFRAYNAGVALSAELQRQRVRRHAWDAYVGTRVGVRWDEASDGVLRWVGAVQQYGTPGQLYAGVEWRVAPSRRRGGCMRSCIDRLLCRGGSACVPERGPGAYHRGEVDGEHLFDAAEEDTVLTCERVEDVVFRLGRSGDADGAACMCALTKELPELVQQCPRAIQVWWAVWPLFRQSMVHIVSLGVMRSLCQLVIPLLLKWFVAYLSGVGEHKHRSAADSTASSASSDSSVSSSAAAADLCSVAGALDVGWQRGMGLAVLMLVAMIGETIANNKQYHVRRRSSLQVRNALSAALFEKVFTMSSKATCHPAFNAGRLTNLMSTDVEVMGRFIMIFWTVASTPFMLAVVLYQLYVLLGASVFVGGLVALVLMPLQAWRVKKMSACYRSKAQATDHRVKTTTEFFSGIRVAKFMSWEPFFISRIEKLRSLELWHLKKLQQATMIVFFQLNATPGLVIASVFFTYSVTGHTLTPTIVFPAIALLNLLMGFVSVLPFAMQLMAKLFVSLRRLNMFFDADDDVVPAIQDTADASGRTRPTGLTRSARAQDSTQEAPSLTATDDVAAEFVHADLCTYVTQELKRADAAEEPNSAALGAVGRPPPPSAEVFPTGPHSSSSPSAPPPQEPMAAPSAAEVGDDDAGHRGARPSAELPSPSVPKGSIEAPFNENSIYVLQAKTLLTDVDVRVPRGRLTVVLGPTGSGKSTLLDALIGALTVGRGRVACSRSVAYVPQQPWIMNATLRDNVVFFGTPDAAAFERAVRSSQLAADLAMLADGAETEIGEKGINLSGGQKARVSLARAVYADRDVYVLDDPLSALDAHVGERVMRECVCGALAGKTRVLATHQARLAREADYVVVLSSGGRVSFQGSRDSYFKEYLAQETGECDVAAGGGATTSLEREEPQESVVSNEKTLDLMFAETPAAGRKSVAAREADGGAAEGKGKLLKEEERFKGAVEWAVYLRYMRACGGVGVCLSVMALYLITEAVTVSPSIWLALWSTKWLPLSATQYSFIYIGLSFASALTTPLRYWLSMTVMRRSSREVHRELLRSVACATLQFFDTTPLGRIVTRFTNDMSNIDGDLQSSFSFLLSTISSFFSTVVMMVATQVFVVGILLPCIVAYHRLLKFYARANREMKRLVNRVNSPMISVLQEAIGGRWTVQAYGAAPAVIRKAIRCADVVFTCSYLQLGAELWLSVRIQLLSASITVAVALGAVVAVQVSFLPSHVGLLSLSLTLALEISRLLDGIVTVLASVEADMNSIERVFYMADHIDQEDLQEAVEAEVQHILKAEGSTARVMGEALAENEESAGRDSSSSPLCIGQSGSAQFGSLVFEHVDLRYRPGLPLVLRDVCFAVAPGQKVGVVGRTGSGKSTLLLAFLRLVDVCGGRILVCGRDARDYGVRQLRQLFSMIPQDPLLFDGTVRSNVDPFGCCEDAAVWRALRQVGMEERVRSEAGGLGGRVQEGGANYSVGQRQLLCLARALLKRGSAFLLMDEATANVDPALDQQIQRTVQHTFRDYTVVTIAHRLHTVAAYDAILVMDQGRVVEFGSPRELIERQGSAFGALVKSLGSEGEGLFRQAMEAAYARD</sequence>